<evidence type="ECO:0000313" key="4">
    <source>
        <dbReference type="Proteomes" id="UP000559027"/>
    </source>
</evidence>
<comment type="caution">
    <text evidence="3">The sequence shown here is derived from an EMBL/GenBank/DDBJ whole genome shotgun (WGS) entry which is preliminary data.</text>
</comment>
<reference evidence="3 4" key="1">
    <citation type="journal article" date="2020" name="ISME J.">
        <title>Uncovering the hidden diversity of litter-decomposition mechanisms in mushroom-forming fungi.</title>
        <authorList>
            <person name="Floudas D."/>
            <person name="Bentzer J."/>
            <person name="Ahren D."/>
            <person name="Johansson T."/>
            <person name="Persson P."/>
            <person name="Tunlid A."/>
        </authorList>
    </citation>
    <scope>NUCLEOTIDE SEQUENCE [LARGE SCALE GENOMIC DNA]</scope>
    <source>
        <strain evidence="3 4">CBS 146.42</strain>
    </source>
</reference>
<evidence type="ECO:0000256" key="2">
    <source>
        <dbReference type="SAM" id="Phobius"/>
    </source>
</evidence>
<keyword evidence="2" id="KW-1133">Transmembrane helix</keyword>
<feature type="compositionally biased region" description="Basic and acidic residues" evidence="1">
    <location>
        <begin position="434"/>
        <end position="456"/>
    </location>
</feature>
<dbReference type="AlphaFoldDB" id="A0A8H5CNM1"/>
<dbReference type="Proteomes" id="UP000559027">
    <property type="component" value="Unassembled WGS sequence"/>
</dbReference>
<feature type="region of interest" description="Disordered" evidence="1">
    <location>
        <begin position="269"/>
        <end position="289"/>
    </location>
</feature>
<feature type="compositionally biased region" description="Polar residues" evidence="1">
    <location>
        <begin position="407"/>
        <end position="426"/>
    </location>
</feature>
<organism evidence="3 4">
    <name type="scientific">Leucocoprinus leucothites</name>
    <dbReference type="NCBI Taxonomy" id="201217"/>
    <lineage>
        <taxon>Eukaryota</taxon>
        <taxon>Fungi</taxon>
        <taxon>Dikarya</taxon>
        <taxon>Basidiomycota</taxon>
        <taxon>Agaricomycotina</taxon>
        <taxon>Agaricomycetes</taxon>
        <taxon>Agaricomycetidae</taxon>
        <taxon>Agaricales</taxon>
        <taxon>Agaricineae</taxon>
        <taxon>Agaricaceae</taxon>
        <taxon>Leucocoprinus</taxon>
    </lineage>
</organism>
<sequence>MADRWVVIDDADPGLDYSGTWFLDSTGSHDNLGSYDPPYLETLHGTRTDGSVSFQFQGTAVQVWGTTDVVNRDANPHPDLQCFVDGISIGAEPPSQFAENGLRLCIASDLPDGSHTLQVQAKVQSSSRTFWLDQIYYIPSPTLPLDNKTIAFENFDPAIQFDAQWRSRDAETANMTNEQGSVAQVTFVEYAHNASQGSWSMDGGEENMFLLKGLPTDSDRSMYNQKYFTTPDFPAGSHSLTVTFHGSNQTTPLCLEYLYVKNGSFPGTPSTSTPGAANTGTSNSDNGEASGGAPVGAIVGGAIGGFAFLLCLAAALLLFRCRRQNLKDKILVDEDPQNTAPTQFSLYQSPHGAVPDTSTGYMSQINSQPSPQPVSMTITPLYPPQMGPNLPRKLLPEGQRGRYTLYHASNPSNSQTMAINDSSPLDQLSPAHADSSRTREPIRSEHLSVDQPRVEDAPPQYTPE</sequence>
<name>A0A8H5CNM1_9AGAR</name>
<evidence type="ECO:0000313" key="3">
    <source>
        <dbReference type="EMBL" id="KAF5344763.1"/>
    </source>
</evidence>
<feature type="transmembrane region" description="Helical" evidence="2">
    <location>
        <begin position="295"/>
        <end position="319"/>
    </location>
</feature>
<proteinExistence type="predicted"/>
<dbReference type="OrthoDB" id="3052647at2759"/>
<keyword evidence="2" id="KW-0812">Transmembrane</keyword>
<keyword evidence="2" id="KW-0472">Membrane</keyword>
<dbReference type="Gene3D" id="2.60.120.260">
    <property type="entry name" value="Galactose-binding domain-like"/>
    <property type="match status" value="1"/>
</dbReference>
<feature type="region of interest" description="Disordered" evidence="1">
    <location>
        <begin position="407"/>
        <end position="464"/>
    </location>
</feature>
<protein>
    <submittedName>
        <fullName evidence="3">Uncharacterized protein</fullName>
    </submittedName>
</protein>
<keyword evidence="4" id="KW-1185">Reference proteome</keyword>
<evidence type="ECO:0000256" key="1">
    <source>
        <dbReference type="SAM" id="MobiDB-lite"/>
    </source>
</evidence>
<dbReference type="EMBL" id="JAACJO010000057">
    <property type="protein sequence ID" value="KAF5344763.1"/>
    <property type="molecule type" value="Genomic_DNA"/>
</dbReference>
<accession>A0A8H5CNM1</accession>
<gene>
    <name evidence="3" type="ORF">D9756_011067</name>
</gene>
<feature type="compositionally biased region" description="Polar residues" evidence="1">
    <location>
        <begin position="269"/>
        <end position="287"/>
    </location>
</feature>